<dbReference type="AlphaFoldDB" id="A0A6H5IAG9"/>
<keyword evidence="3" id="KW-1185">Reference proteome</keyword>
<dbReference type="EMBL" id="CADCXV010000685">
    <property type="protein sequence ID" value="CAB0032637.1"/>
    <property type="molecule type" value="Genomic_DNA"/>
</dbReference>
<feature type="region of interest" description="Disordered" evidence="1">
    <location>
        <begin position="58"/>
        <end position="77"/>
    </location>
</feature>
<dbReference type="OrthoDB" id="8123957at2759"/>
<evidence type="ECO:0000313" key="3">
    <source>
        <dbReference type="Proteomes" id="UP000479190"/>
    </source>
</evidence>
<gene>
    <name evidence="2" type="ORF">TBRA_LOCUS4567</name>
</gene>
<name>A0A6H5IAG9_9HYME</name>
<sequence>MSRQAKEPVHKCHGDHPANKQQQQQQQQQRQQQQDQCSCSCYRSGQLETGTTTVNECKHGRDSGQDQQQQLPQQQQSRLAATAAAAAAAAATGGLLPASAGPVTRKCVLTLDGYSYVIGAHARYVRNTAHRIKRVRCTSRDRHR</sequence>
<organism evidence="2 3">
    <name type="scientific">Trichogramma brassicae</name>
    <dbReference type="NCBI Taxonomy" id="86971"/>
    <lineage>
        <taxon>Eukaryota</taxon>
        <taxon>Metazoa</taxon>
        <taxon>Ecdysozoa</taxon>
        <taxon>Arthropoda</taxon>
        <taxon>Hexapoda</taxon>
        <taxon>Insecta</taxon>
        <taxon>Pterygota</taxon>
        <taxon>Neoptera</taxon>
        <taxon>Endopterygota</taxon>
        <taxon>Hymenoptera</taxon>
        <taxon>Apocrita</taxon>
        <taxon>Proctotrupomorpha</taxon>
        <taxon>Chalcidoidea</taxon>
        <taxon>Trichogrammatidae</taxon>
        <taxon>Trichogramma</taxon>
    </lineage>
</organism>
<dbReference type="Proteomes" id="UP000479190">
    <property type="component" value="Unassembled WGS sequence"/>
</dbReference>
<accession>A0A6H5IAG9</accession>
<reference evidence="2 3" key="1">
    <citation type="submission" date="2020-02" db="EMBL/GenBank/DDBJ databases">
        <authorList>
            <person name="Ferguson B K."/>
        </authorList>
    </citation>
    <scope>NUCLEOTIDE SEQUENCE [LARGE SCALE GENOMIC DNA]</scope>
</reference>
<feature type="region of interest" description="Disordered" evidence="1">
    <location>
        <begin position="1"/>
        <end position="29"/>
    </location>
</feature>
<evidence type="ECO:0000256" key="1">
    <source>
        <dbReference type="SAM" id="MobiDB-lite"/>
    </source>
</evidence>
<evidence type="ECO:0000313" key="2">
    <source>
        <dbReference type="EMBL" id="CAB0032637.1"/>
    </source>
</evidence>
<protein>
    <submittedName>
        <fullName evidence="2">Uncharacterized protein</fullName>
    </submittedName>
</protein>
<feature type="compositionally biased region" description="Low complexity" evidence="1">
    <location>
        <begin position="65"/>
        <end position="77"/>
    </location>
</feature>
<proteinExistence type="predicted"/>
<feature type="compositionally biased region" description="Basic and acidic residues" evidence="1">
    <location>
        <begin position="1"/>
        <end position="18"/>
    </location>
</feature>